<organism evidence="2 3">
    <name type="scientific">Rubripirellula obstinata</name>
    <dbReference type="NCBI Taxonomy" id="406547"/>
    <lineage>
        <taxon>Bacteria</taxon>
        <taxon>Pseudomonadati</taxon>
        <taxon>Planctomycetota</taxon>
        <taxon>Planctomycetia</taxon>
        <taxon>Pirellulales</taxon>
        <taxon>Pirellulaceae</taxon>
        <taxon>Rubripirellula</taxon>
    </lineage>
</organism>
<dbReference type="Gene3D" id="2.40.50.100">
    <property type="match status" value="1"/>
</dbReference>
<reference evidence="2 3" key="1">
    <citation type="submission" date="2019-08" db="EMBL/GenBank/DDBJ databases">
        <title>Deep-cultivation of Planctomycetes and their phenomic and genomic characterization uncovers novel biology.</title>
        <authorList>
            <person name="Wiegand S."/>
            <person name="Jogler M."/>
            <person name="Boedeker C."/>
            <person name="Pinto D."/>
            <person name="Vollmers J."/>
            <person name="Rivas-Marin E."/>
            <person name="Kohn T."/>
            <person name="Peeters S.H."/>
            <person name="Heuer A."/>
            <person name="Rast P."/>
            <person name="Oberbeckmann S."/>
            <person name="Bunk B."/>
            <person name="Jeske O."/>
            <person name="Meyerdierks A."/>
            <person name="Storesund J.E."/>
            <person name="Kallscheuer N."/>
            <person name="Luecker S."/>
            <person name="Lage O.M."/>
            <person name="Pohl T."/>
            <person name="Merkel B.J."/>
            <person name="Hornburger P."/>
            <person name="Mueller R.-W."/>
            <person name="Bruemmer F."/>
            <person name="Labrenz M."/>
            <person name="Spormann A.M."/>
            <person name="Op Den Camp H."/>
            <person name="Overmann J."/>
            <person name="Amann R."/>
            <person name="Jetten M.S.M."/>
            <person name="Mascher T."/>
            <person name="Medema M.H."/>
            <person name="Devos D.P."/>
            <person name="Kaster A.-K."/>
            <person name="Ovreas L."/>
            <person name="Rohde M."/>
            <person name="Galperin M.Y."/>
            <person name="Jogler C."/>
        </authorList>
    </citation>
    <scope>NUCLEOTIDE SEQUENCE [LARGE SCALE GENOMIC DNA]</scope>
    <source>
        <strain evidence="2 3">LF1</strain>
    </source>
</reference>
<comment type="caution">
    <text evidence="2">The sequence shown here is derived from an EMBL/GenBank/DDBJ whole genome shotgun (WGS) entry which is preliminary data.</text>
</comment>
<feature type="transmembrane region" description="Helical" evidence="1">
    <location>
        <begin position="265"/>
        <end position="286"/>
    </location>
</feature>
<keyword evidence="1" id="KW-0472">Membrane</keyword>
<feature type="transmembrane region" description="Helical" evidence="1">
    <location>
        <begin position="227"/>
        <end position="245"/>
    </location>
</feature>
<feature type="transmembrane region" description="Helical" evidence="1">
    <location>
        <begin position="432"/>
        <end position="450"/>
    </location>
</feature>
<protein>
    <submittedName>
        <fullName evidence="2">Peptidase family M50</fullName>
    </submittedName>
</protein>
<dbReference type="InterPro" id="IPR001193">
    <property type="entry name" value="MBTPS2"/>
</dbReference>
<dbReference type="GO" id="GO:0004222">
    <property type="term" value="F:metalloendopeptidase activity"/>
    <property type="evidence" value="ECO:0007669"/>
    <property type="project" value="InterPro"/>
</dbReference>
<dbReference type="GO" id="GO:0016020">
    <property type="term" value="C:membrane"/>
    <property type="evidence" value="ECO:0007669"/>
    <property type="project" value="InterPro"/>
</dbReference>
<dbReference type="Proteomes" id="UP000322699">
    <property type="component" value="Unassembled WGS sequence"/>
</dbReference>
<dbReference type="SUPFAM" id="SSF111369">
    <property type="entry name" value="HlyD-like secretion proteins"/>
    <property type="match status" value="1"/>
</dbReference>
<dbReference type="PANTHER" id="PTHR13325">
    <property type="entry name" value="PROTEASE M50 MEMBRANE-BOUND TRANSCRIPTION FACTOR SITE 2 PROTEASE"/>
    <property type="match status" value="1"/>
</dbReference>
<keyword evidence="1" id="KW-1133">Transmembrane helix</keyword>
<name>A0A5B1CF26_9BACT</name>
<dbReference type="AlphaFoldDB" id="A0A5B1CF26"/>
<dbReference type="Gene3D" id="1.10.287.470">
    <property type="entry name" value="Helix hairpin bin"/>
    <property type="match status" value="1"/>
</dbReference>
<evidence type="ECO:0000313" key="3">
    <source>
        <dbReference type="Proteomes" id="UP000322699"/>
    </source>
</evidence>
<dbReference type="GO" id="GO:0031293">
    <property type="term" value="P:membrane protein intracellular domain proteolysis"/>
    <property type="evidence" value="ECO:0007669"/>
    <property type="project" value="TreeGrafter"/>
</dbReference>
<sequence>MNHPSPNDSLAADPITVEVMGMCPQIRDDLRITRHIDSGQISFLIEDPTSGRFSRLGVAEYTFVSLLDGRTTVAECLSATASKHGLDALDESDAISLVGWLVESGLAHTVTSQSGSRVAQSQQKDREQQIASAANPMFQKIPLGNPSRFVNPIAGLLKRGLANQWLMLIGVVVGVVWFAITCLAVVENFNSFWAASRNVLASGNWMWLVATWLIVKSVHELGHAVACRWLGGRVGEAGVMMVLFMPLPYVEVSSSWAFPNKWHRILVAAAGMIVEAVLASVGIWVWMHSTDPLVQMHARNLIVTATFTTVLFNLNPLMRFDGYYMLSDYLEMPNLSTNATRWLSYVRQKYLFGANVTRPTWPEGRVGLVAAYAVAAFVWRILICVSLAMAATGLFWGAGILLAIVAIGFWTGKPLARFLSNWNDPMRINRWYFKRICLGLSVVLIGVLVIPYQRRVMAPMVVTLDQPTEIRASVRGFVREISVVPGQAVDVGDVLCRLENKELEIDLQRLGTEISQSRHRQRVLRRERALVELEIERANELAMQTRRGELQNRIDGLLVQSQVSGTVMQSDLVDQLGTLVTAGKRLFVIADPDRIKLVAMIGQDDAVTLRTRDQFSADVWIGGQGRVIDEICFDHLKPRATRDLAHPAMASALGGPLSVYSNPQAKNVNEQWKLVQPRVVAEARFGSDQAADQLLGGIELRSGQTGTVRFSLGRRMVGQILVDDVMQWYRNASPIAAMASR</sequence>
<feature type="transmembrane region" description="Helical" evidence="1">
    <location>
        <begin position="394"/>
        <end position="412"/>
    </location>
</feature>
<evidence type="ECO:0000313" key="2">
    <source>
        <dbReference type="EMBL" id="KAA1257934.1"/>
    </source>
</evidence>
<accession>A0A5B1CF26</accession>
<dbReference type="EMBL" id="VRLW01000001">
    <property type="protein sequence ID" value="KAA1257934.1"/>
    <property type="molecule type" value="Genomic_DNA"/>
</dbReference>
<feature type="transmembrane region" description="Helical" evidence="1">
    <location>
        <begin position="366"/>
        <end position="387"/>
    </location>
</feature>
<dbReference type="GO" id="GO:0005737">
    <property type="term" value="C:cytoplasm"/>
    <property type="evidence" value="ECO:0007669"/>
    <property type="project" value="TreeGrafter"/>
</dbReference>
<feature type="transmembrane region" description="Helical" evidence="1">
    <location>
        <begin position="298"/>
        <end position="318"/>
    </location>
</feature>
<dbReference type="RefSeq" id="WP_068260109.1">
    <property type="nucleotide sequence ID" value="NZ_LWSK01000014.1"/>
</dbReference>
<proteinExistence type="predicted"/>
<feature type="transmembrane region" description="Helical" evidence="1">
    <location>
        <begin position="192"/>
        <end position="215"/>
    </location>
</feature>
<feature type="transmembrane region" description="Helical" evidence="1">
    <location>
        <begin position="165"/>
        <end position="186"/>
    </location>
</feature>
<keyword evidence="1" id="KW-0812">Transmembrane</keyword>
<dbReference type="PANTHER" id="PTHR13325:SF3">
    <property type="entry name" value="MEMBRANE-BOUND TRANSCRIPTION FACTOR SITE-2 PROTEASE"/>
    <property type="match status" value="1"/>
</dbReference>
<dbReference type="CDD" id="cd05709">
    <property type="entry name" value="S2P-M50"/>
    <property type="match status" value="1"/>
</dbReference>
<keyword evidence="3" id="KW-1185">Reference proteome</keyword>
<dbReference type="OrthoDB" id="9759690at2"/>
<evidence type="ECO:0000256" key="1">
    <source>
        <dbReference type="SAM" id="Phobius"/>
    </source>
</evidence>
<gene>
    <name evidence="2" type="ORF">LF1_04250</name>
</gene>